<keyword evidence="6 15" id="KW-0645">Protease</keyword>
<sequence length="599" mass="67720">VLRAVLRDSEIVESLSQEAYQTALIFWRDFEKSAIKLPPEQRERFVSLSSEILSLGHEFVTQASASRPPAIIEPSELDGLKDQGMGARLRRQAWSTQKNLLVYPGSHQAYMIMTSAPKESPRQKLYMAAHTSSERQIECLEQLLHARAELARLVGWDSYASMTLNDKMAKTPENVSQFLDTFLDRTGVHARDALHTLRLRKQAHLRTPTLPIIQAWDRSYYCPPEPPEPPVPLPPLSLGRVFMGLSRLFKHLYGISLRPAEVASGEVWHSDVHKLEVVDEDFGVIGWIYADLFGRSGKSCGAAHYTVRCSRRTDDDDEAGDLVVGGNEEFLTPSRSFEAIKRHKLRGMDGEYQLPLVVLLCEFTRPTIARGPTILEWHEVQTLFHEMGHAMHSMIGRTEYHNVAGTRCATDFVELPSILMEHFLHSPKVLSLFDTDGSSISQTGNHHEDPCTFIDTHGSILLSVLDQMYHSPAVLEPGFDSTATLANLYTIRGLIPHALGTSFQTQFSHLYGYGATYYSYLFDRAIASHVWRNIFSDEPLNRKLGEKYKAEVLRYGGGKDPWQMLSALLDAPRLQEGNEEAMREVGRWRVEEGPLPERH</sequence>
<dbReference type="AlphaFoldDB" id="A0A0C9SNL3"/>
<dbReference type="GO" id="GO:0006627">
    <property type="term" value="P:protein processing involved in protein targeting to mitochondrion"/>
    <property type="evidence" value="ECO:0007669"/>
    <property type="project" value="TreeGrafter"/>
</dbReference>
<accession>A0A0C9SNL3</accession>
<evidence type="ECO:0000259" key="16">
    <source>
        <dbReference type="Pfam" id="PF01432"/>
    </source>
</evidence>
<evidence type="ECO:0000256" key="6">
    <source>
        <dbReference type="ARBA" id="ARBA00022670"/>
    </source>
</evidence>
<evidence type="ECO:0000313" key="18">
    <source>
        <dbReference type="Proteomes" id="UP000053647"/>
    </source>
</evidence>
<evidence type="ECO:0000256" key="10">
    <source>
        <dbReference type="ARBA" id="ARBA00022946"/>
    </source>
</evidence>
<evidence type="ECO:0000256" key="4">
    <source>
        <dbReference type="ARBA" id="ARBA00012441"/>
    </source>
</evidence>
<dbReference type="PANTHER" id="PTHR11804">
    <property type="entry name" value="PROTEASE M3 THIMET OLIGOPEPTIDASE-RELATED"/>
    <property type="match status" value="1"/>
</dbReference>
<evidence type="ECO:0000256" key="9">
    <source>
        <dbReference type="ARBA" id="ARBA00022833"/>
    </source>
</evidence>
<keyword evidence="9 15" id="KW-0862">Zinc</keyword>
<evidence type="ECO:0000313" key="17">
    <source>
        <dbReference type="EMBL" id="KIJ08124.1"/>
    </source>
</evidence>
<evidence type="ECO:0000256" key="12">
    <source>
        <dbReference type="ARBA" id="ARBA00023128"/>
    </source>
</evidence>
<protein>
    <recommendedName>
        <fullName evidence="5">Mitochondrial intermediate peptidase</fullName>
        <ecNumber evidence="4">3.4.24.59</ecNumber>
    </recommendedName>
    <alternativeName>
        <fullName evidence="14">Octapeptidyl aminopeptidase</fullName>
    </alternativeName>
</protein>
<dbReference type="EC" id="3.4.24.59" evidence="4"/>
<organism evidence="17 18">
    <name type="scientific">Paxillus involutus ATCC 200175</name>
    <dbReference type="NCBI Taxonomy" id="664439"/>
    <lineage>
        <taxon>Eukaryota</taxon>
        <taxon>Fungi</taxon>
        <taxon>Dikarya</taxon>
        <taxon>Basidiomycota</taxon>
        <taxon>Agaricomycotina</taxon>
        <taxon>Agaricomycetes</taxon>
        <taxon>Agaricomycetidae</taxon>
        <taxon>Boletales</taxon>
        <taxon>Paxilineae</taxon>
        <taxon>Paxillaceae</taxon>
        <taxon>Paxillus</taxon>
    </lineage>
</organism>
<dbReference type="InterPro" id="IPR033851">
    <property type="entry name" value="M3A_MIP"/>
</dbReference>
<dbReference type="FunFam" id="3.40.390.10:FF:000055">
    <property type="entry name" value="Related to mitochondrial intermediate peptidase"/>
    <property type="match status" value="1"/>
</dbReference>
<dbReference type="GO" id="GO:0006518">
    <property type="term" value="P:peptide metabolic process"/>
    <property type="evidence" value="ECO:0007669"/>
    <property type="project" value="TreeGrafter"/>
</dbReference>
<evidence type="ECO:0000256" key="1">
    <source>
        <dbReference type="ARBA" id="ARBA00000436"/>
    </source>
</evidence>
<evidence type="ECO:0000256" key="3">
    <source>
        <dbReference type="ARBA" id="ARBA00006040"/>
    </source>
</evidence>
<reference evidence="17 18" key="1">
    <citation type="submission" date="2014-06" db="EMBL/GenBank/DDBJ databases">
        <authorList>
            <consortium name="DOE Joint Genome Institute"/>
            <person name="Kuo A."/>
            <person name="Kohler A."/>
            <person name="Nagy L.G."/>
            <person name="Floudas D."/>
            <person name="Copeland A."/>
            <person name="Barry K.W."/>
            <person name="Cichocki N."/>
            <person name="Veneault-Fourrey C."/>
            <person name="LaButti K."/>
            <person name="Lindquist E.A."/>
            <person name="Lipzen A."/>
            <person name="Lundell T."/>
            <person name="Morin E."/>
            <person name="Murat C."/>
            <person name="Sun H."/>
            <person name="Tunlid A."/>
            <person name="Henrissat B."/>
            <person name="Grigoriev I.V."/>
            <person name="Hibbett D.S."/>
            <person name="Martin F."/>
            <person name="Nordberg H.P."/>
            <person name="Cantor M.N."/>
            <person name="Hua S.X."/>
        </authorList>
    </citation>
    <scope>NUCLEOTIDE SEQUENCE [LARGE SCALE GENOMIC DNA]</scope>
    <source>
        <strain evidence="17 18">ATCC 200175</strain>
    </source>
</reference>
<comment type="similarity">
    <text evidence="3 15">Belongs to the peptidase M3 family.</text>
</comment>
<dbReference type="Pfam" id="PF01432">
    <property type="entry name" value="Peptidase_M3"/>
    <property type="match status" value="1"/>
</dbReference>
<dbReference type="Proteomes" id="UP000053647">
    <property type="component" value="Unassembled WGS sequence"/>
</dbReference>
<proteinExistence type="inferred from homology"/>
<gene>
    <name evidence="17" type="ORF">PAXINDRAFT_18719</name>
</gene>
<dbReference type="InterPro" id="IPR001567">
    <property type="entry name" value="Pept_M3A_M3B_dom"/>
</dbReference>
<dbReference type="HOGENOM" id="CLU_001805_0_0_1"/>
<evidence type="ECO:0000256" key="13">
    <source>
        <dbReference type="ARBA" id="ARBA00025208"/>
    </source>
</evidence>
<comment type="function">
    <text evidence="13">Cleaves proteins, imported into the mitochondrion, to their mature size. While most mitochondrial precursor proteins are processed to the mature form in one step by mitochondrial processing peptidase (MPP), the sequential cleavage by MIP of an octapeptide after initial processing by MPP is a required step for a subgroup of nuclear-encoded precursor proteins destined for the matrix or the inner membrane.</text>
</comment>
<dbReference type="Gene3D" id="1.10.1370.10">
    <property type="entry name" value="Neurolysin, domain 3"/>
    <property type="match status" value="2"/>
</dbReference>
<dbReference type="CDD" id="cd06457">
    <property type="entry name" value="M3A_MIP"/>
    <property type="match status" value="1"/>
</dbReference>
<keyword evidence="11 15" id="KW-0482">Metalloprotease</keyword>
<comment type="catalytic activity">
    <reaction evidence="1">
        <text>Release of an N-terminal octapeptide as second stage of processing of some proteins imported into the mitochondrion.</text>
        <dbReference type="EC" id="3.4.24.59"/>
    </reaction>
</comment>
<evidence type="ECO:0000256" key="15">
    <source>
        <dbReference type="RuleBase" id="RU003435"/>
    </source>
</evidence>
<evidence type="ECO:0000256" key="2">
    <source>
        <dbReference type="ARBA" id="ARBA00004305"/>
    </source>
</evidence>
<evidence type="ECO:0000256" key="8">
    <source>
        <dbReference type="ARBA" id="ARBA00022801"/>
    </source>
</evidence>
<dbReference type="InterPro" id="IPR024079">
    <property type="entry name" value="MetalloPept_cat_dom_sf"/>
</dbReference>
<keyword evidence="8 15" id="KW-0378">Hydrolase</keyword>
<evidence type="ECO:0000256" key="7">
    <source>
        <dbReference type="ARBA" id="ARBA00022723"/>
    </source>
</evidence>
<keyword evidence="10" id="KW-0809">Transit peptide</keyword>
<feature type="domain" description="Peptidase M3A/M3B catalytic" evidence="16">
    <location>
        <begin position="112"/>
        <end position="583"/>
    </location>
</feature>
<dbReference type="GO" id="GO:0004222">
    <property type="term" value="F:metalloendopeptidase activity"/>
    <property type="evidence" value="ECO:0007669"/>
    <property type="project" value="UniProtKB-EC"/>
</dbReference>
<dbReference type="SUPFAM" id="SSF55486">
    <property type="entry name" value="Metalloproteases ('zincins'), catalytic domain"/>
    <property type="match status" value="1"/>
</dbReference>
<comment type="subcellular location">
    <subcellularLocation>
        <location evidence="2">Mitochondrion matrix</location>
    </subcellularLocation>
</comment>
<keyword evidence="12" id="KW-0496">Mitochondrion</keyword>
<evidence type="ECO:0000256" key="5">
    <source>
        <dbReference type="ARBA" id="ARBA00018046"/>
    </source>
</evidence>
<dbReference type="Gene3D" id="3.40.390.10">
    <property type="entry name" value="Collagenase (Catalytic Domain)"/>
    <property type="match status" value="1"/>
</dbReference>
<dbReference type="GO" id="GO:0005759">
    <property type="term" value="C:mitochondrial matrix"/>
    <property type="evidence" value="ECO:0007669"/>
    <property type="project" value="UniProtKB-SubCell"/>
</dbReference>
<dbReference type="PANTHER" id="PTHR11804:SF79">
    <property type="entry name" value="MITOCHONDRIAL INTERMEDIATE PEPTIDASE"/>
    <property type="match status" value="1"/>
</dbReference>
<dbReference type="OrthoDB" id="17530at2759"/>
<evidence type="ECO:0000256" key="11">
    <source>
        <dbReference type="ARBA" id="ARBA00023049"/>
    </source>
</evidence>
<dbReference type="EMBL" id="KN819696">
    <property type="protein sequence ID" value="KIJ08124.1"/>
    <property type="molecule type" value="Genomic_DNA"/>
</dbReference>
<evidence type="ECO:0000256" key="14">
    <source>
        <dbReference type="ARBA" id="ARBA00032470"/>
    </source>
</evidence>
<comment type="cofactor">
    <cofactor evidence="15">
        <name>Zn(2+)</name>
        <dbReference type="ChEBI" id="CHEBI:29105"/>
    </cofactor>
    <text evidence="15">Binds 1 zinc ion.</text>
</comment>
<name>A0A0C9SNL3_PAXIN</name>
<dbReference type="InterPro" id="IPR024077">
    <property type="entry name" value="Neurolysin/TOP_dom2"/>
</dbReference>
<dbReference type="GO" id="GO:0046872">
    <property type="term" value="F:metal ion binding"/>
    <property type="evidence" value="ECO:0007669"/>
    <property type="project" value="UniProtKB-UniRule"/>
</dbReference>
<reference evidence="18" key="2">
    <citation type="submission" date="2015-01" db="EMBL/GenBank/DDBJ databases">
        <title>Evolutionary Origins and Diversification of the Mycorrhizal Mutualists.</title>
        <authorList>
            <consortium name="DOE Joint Genome Institute"/>
            <consortium name="Mycorrhizal Genomics Consortium"/>
            <person name="Kohler A."/>
            <person name="Kuo A."/>
            <person name="Nagy L.G."/>
            <person name="Floudas D."/>
            <person name="Copeland A."/>
            <person name="Barry K.W."/>
            <person name="Cichocki N."/>
            <person name="Veneault-Fourrey C."/>
            <person name="LaButti K."/>
            <person name="Lindquist E.A."/>
            <person name="Lipzen A."/>
            <person name="Lundell T."/>
            <person name="Morin E."/>
            <person name="Murat C."/>
            <person name="Riley R."/>
            <person name="Ohm R."/>
            <person name="Sun H."/>
            <person name="Tunlid A."/>
            <person name="Henrissat B."/>
            <person name="Grigoriev I.V."/>
            <person name="Hibbett D.S."/>
            <person name="Martin F."/>
        </authorList>
    </citation>
    <scope>NUCLEOTIDE SEQUENCE [LARGE SCALE GENOMIC DNA]</scope>
    <source>
        <strain evidence="18">ATCC 200175</strain>
    </source>
</reference>
<feature type="non-terminal residue" evidence="17">
    <location>
        <position position="599"/>
    </location>
</feature>
<dbReference type="InterPro" id="IPR045090">
    <property type="entry name" value="Pept_M3A_M3B"/>
</dbReference>
<keyword evidence="18" id="KW-1185">Reference proteome</keyword>
<keyword evidence="7 15" id="KW-0479">Metal-binding</keyword>